<dbReference type="PANTHER" id="PTHR37017:SF11">
    <property type="entry name" value="ESTERASE_LIPASE_THIOESTERASE DOMAIN-CONTAINING PROTEIN"/>
    <property type="match status" value="1"/>
</dbReference>
<dbReference type="EMBL" id="SPAZ01000069">
    <property type="protein sequence ID" value="TQE37102.1"/>
    <property type="molecule type" value="Genomic_DNA"/>
</dbReference>
<keyword evidence="3" id="KW-0378">Hydrolase</keyword>
<evidence type="ECO:0000313" key="4">
    <source>
        <dbReference type="Proteomes" id="UP000318720"/>
    </source>
</evidence>
<dbReference type="InterPro" id="IPR000073">
    <property type="entry name" value="AB_hydrolase_1"/>
</dbReference>
<organism evidence="3 4">
    <name type="scientific">Streptomyces ipomoeae</name>
    <dbReference type="NCBI Taxonomy" id="103232"/>
    <lineage>
        <taxon>Bacteria</taxon>
        <taxon>Bacillati</taxon>
        <taxon>Actinomycetota</taxon>
        <taxon>Actinomycetes</taxon>
        <taxon>Kitasatosporales</taxon>
        <taxon>Streptomycetaceae</taxon>
        <taxon>Streptomyces</taxon>
    </lineage>
</organism>
<dbReference type="RefSeq" id="WP_009317908.1">
    <property type="nucleotide sequence ID" value="NZ_SPAZ01000069.1"/>
</dbReference>
<proteinExistence type="predicted"/>
<gene>
    <name evidence="3" type="ORF">Sipo8835_08650</name>
</gene>
<dbReference type="Gene3D" id="3.40.50.1820">
    <property type="entry name" value="alpha/beta hydrolase"/>
    <property type="match status" value="1"/>
</dbReference>
<name>A0AAE9B2C1_9ACTN</name>
<comment type="caution">
    <text evidence="3">The sequence shown here is derived from an EMBL/GenBank/DDBJ whole genome shotgun (WGS) entry which is preliminary data.</text>
</comment>
<dbReference type="Proteomes" id="UP000318720">
    <property type="component" value="Unassembled WGS sequence"/>
</dbReference>
<evidence type="ECO:0000313" key="3">
    <source>
        <dbReference type="EMBL" id="TQE37102.1"/>
    </source>
</evidence>
<dbReference type="SUPFAM" id="SSF53474">
    <property type="entry name" value="alpha/beta-Hydrolases"/>
    <property type="match status" value="1"/>
</dbReference>
<evidence type="ECO:0000259" key="2">
    <source>
        <dbReference type="Pfam" id="PF12697"/>
    </source>
</evidence>
<dbReference type="InterPro" id="IPR029058">
    <property type="entry name" value="AB_hydrolase_fold"/>
</dbReference>
<sequence>MPTTPTVLLVHGAFADASSWSGVVEELQSQDIPVLAIPNPLRGLASTAAQIDGPVVLVGHSYGGALITVAGAAENVVGLVYVAAYVPEEGESLGELQGRFPLSPLVANLVERTYPVEGAEPAVEVTIKAEAFPGLFAADVPAEVTKILAVSQRPPAASVFTEPAATAAWQTKPSWALIADADEAINPDVQRFGAKRAGSTVVEVEGASHAVAVARPKEVAALIRDAVRATSRPVRAPGTRTPGAPPAPCGSLHPPSDARGQVDDRAGRMVNSRP</sequence>
<feature type="region of interest" description="Disordered" evidence="1">
    <location>
        <begin position="230"/>
        <end position="274"/>
    </location>
</feature>
<dbReference type="Pfam" id="PF12697">
    <property type="entry name" value="Abhydrolase_6"/>
    <property type="match status" value="1"/>
</dbReference>
<dbReference type="PANTHER" id="PTHR37017">
    <property type="entry name" value="AB HYDROLASE-1 DOMAIN-CONTAINING PROTEIN-RELATED"/>
    <property type="match status" value="1"/>
</dbReference>
<accession>A0AAE9B2C1</accession>
<dbReference type="AlphaFoldDB" id="A0AAE9B2C1"/>
<dbReference type="GO" id="GO:0016787">
    <property type="term" value="F:hydrolase activity"/>
    <property type="evidence" value="ECO:0007669"/>
    <property type="project" value="UniProtKB-KW"/>
</dbReference>
<dbReference type="InterPro" id="IPR052897">
    <property type="entry name" value="Sec-Metab_Biosynth_Hydrolase"/>
</dbReference>
<feature type="domain" description="AB hydrolase-1" evidence="2">
    <location>
        <begin position="7"/>
        <end position="221"/>
    </location>
</feature>
<reference evidence="3 4" key="1">
    <citation type="submission" date="2019-03" db="EMBL/GenBank/DDBJ databases">
        <title>Comparative genomic analyses of the sweetpotato soil rot pathogen, Streptomyces ipomoeae.</title>
        <authorList>
            <person name="Ruschel Soares N."/>
            <person name="Badger J.H."/>
            <person name="Huguet-Tapia J.C."/>
            <person name="Clark C.A."/>
            <person name="Pettis G.S."/>
        </authorList>
    </citation>
    <scope>NUCLEOTIDE SEQUENCE [LARGE SCALE GENOMIC DNA]</scope>
    <source>
        <strain evidence="3 4">88-35</strain>
    </source>
</reference>
<evidence type="ECO:0000256" key="1">
    <source>
        <dbReference type="SAM" id="MobiDB-lite"/>
    </source>
</evidence>
<protein>
    <submittedName>
        <fullName evidence="3">Alpha/beta hydrolase</fullName>
    </submittedName>
</protein>